<dbReference type="Pfam" id="PF02881">
    <property type="entry name" value="SRP54_N"/>
    <property type="match status" value="1"/>
</dbReference>
<feature type="region of interest" description="Disordered" evidence="10">
    <location>
        <begin position="474"/>
        <end position="497"/>
    </location>
</feature>
<dbReference type="PANTHER" id="PTHR11564">
    <property type="entry name" value="SIGNAL RECOGNITION PARTICLE 54K PROTEIN SRP54"/>
    <property type="match status" value="1"/>
</dbReference>
<evidence type="ECO:0000256" key="9">
    <source>
        <dbReference type="HAMAP-Rule" id="MF_00306"/>
    </source>
</evidence>
<dbReference type="InterPro" id="IPR036891">
    <property type="entry name" value="Signal_recog_part_SRP54_M_sf"/>
</dbReference>
<keyword evidence="5 9" id="KW-0342">GTP-binding</keyword>
<evidence type="ECO:0000259" key="11">
    <source>
        <dbReference type="SMART" id="SM00382"/>
    </source>
</evidence>
<dbReference type="EMBL" id="FUWO01000018">
    <property type="protein sequence ID" value="SJZ77493.1"/>
    <property type="molecule type" value="Genomic_DNA"/>
</dbReference>
<evidence type="ECO:0000259" key="12">
    <source>
        <dbReference type="SMART" id="SM00962"/>
    </source>
</evidence>
<dbReference type="Proteomes" id="UP000189941">
    <property type="component" value="Unassembled WGS sequence"/>
</dbReference>
<keyword evidence="4 9" id="KW-0694">RNA-binding</keyword>
<keyword evidence="15" id="KW-1185">Reference proteome</keyword>
<dbReference type="NCBIfam" id="TIGR00959">
    <property type="entry name" value="ffh"/>
    <property type="match status" value="1"/>
</dbReference>
<dbReference type="GO" id="GO:0005525">
    <property type="term" value="F:GTP binding"/>
    <property type="evidence" value="ECO:0007669"/>
    <property type="project" value="UniProtKB-UniRule"/>
</dbReference>
<dbReference type="GO" id="GO:0003924">
    <property type="term" value="F:GTPase activity"/>
    <property type="evidence" value="ECO:0007669"/>
    <property type="project" value="UniProtKB-UniRule"/>
</dbReference>
<evidence type="ECO:0000259" key="13">
    <source>
        <dbReference type="SMART" id="SM00963"/>
    </source>
</evidence>
<dbReference type="Pfam" id="PF00448">
    <property type="entry name" value="SRP54"/>
    <property type="match status" value="1"/>
</dbReference>
<feature type="domain" description="SRP54-type proteins GTP-binding" evidence="12">
    <location>
        <begin position="101"/>
        <end position="297"/>
    </location>
</feature>
<dbReference type="Gene3D" id="3.40.50.300">
    <property type="entry name" value="P-loop containing nucleotide triphosphate hydrolases"/>
    <property type="match status" value="1"/>
</dbReference>
<dbReference type="InterPro" id="IPR004125">
    <property type="entry name" value="Signal_recog_particle_SRP54_M"/>
</dbReference>
<keyword evidence="2 9" id="KW-0547">Nucleotide-binding</keyword>
<feature type="domain" description="AAA+ ATPase" evidence="11">
    <location>
        <begin position="100"/>
        <end position="278"/>
    </location>
</feature>
<comment type="catalytic activity">
    <reaction evidence="8 9">
        <text>GTP + H2O = GDP + phosphate + H(+)</text>
        <dbReference type="Rhea" id="RHEA:19669"/>
        <dbReference type="ChEBI" id="CHEBI:15377"/>
        <dbReference type="ChEBI" id="CHEBI:15378"/>
        <dbReference type="ChEBI" id="CHEBI:37565"/>
        <dbReference type="ChEBI" id="CHEBI:43474"/>
        <dbReference type="ChEBI" id="CHEBI:58189"/>
        <dbReference type="EC" id="3.6.5.4"/>
    </reaction>
</comment>
<dbReference type="GO" id="GO:0006614">
    <property type="term" value="P:SRP-dependent cotranslational protein targeting to membrane"/>
    <property type="evidence" value="ECO:0007669"/>
    <property type="project" value="InterPro"/>
</dbReference>
<dbReference type="AlphaFoldDB" id="A0A1T4NEF9"/>
<dbReference type="InterPro" id="IPR027417">
    <property type="entry name" value="P-loop_NTPase"/>
</dbReference>
<sequence length="497" mass="54641">MAFEGLSERLQSAISQVGAGGTITEADLKQMMREIRLALLEADVNFQVVKTFVRKVNEHALGSNVLASLSPAQQVLKIVDEELTALMGGEIEELNLQSAPPTIIMMAGLQGAGKTTTVGKLAKYVTEKGKKRPLLVAADVYRPAAIDQLKTIGNQLGFDVFSYGTEANPVDIARDAVAQARIQGNEVVIIDTAGRLHVNEELMNELRNIKAAVQPHEILLTVDAMTGQDAVNVAQSFNEALDITGIVITKLDGDTRGGAALSIRSITNKPIKFTGQGEQLDALEPFYPDRMSSRILGMGDMMTLIEKAQKDFDEAKAQEMAEKMKDATFDFNDFLEQMDQVNKMGPIKDILKMIPGVSKIPGINDVNIDEKDMGRVKAIIYSMTPEERANPDIISQSRRKRIAAGCGQTLMDVNRMIKQFNQTRDMMSQLSNGKMGGMKKMMNQMQQMQGGMPGMGGLPGMGGMPQMSDRDFMTPEQIKAANEEKKLRRLLKKKKRR</sequence>
<evidence type="ECO:0000256" key="8">
    <source>
        <dbReference type="ARBA" id="ARBA00048027"/>
    </source>
</evidence>
<dbReference type="GO" id="GO:0008312">
    <property type="term" value="F:7S RNA binding"/>
    <property type="evidence" value="ECO:0007669"/>
    <property type="project" value="InterPro"/>
</dbReference>
<dbReference type="SMART" id="SM00382">
    <property type="entry name" value="AAA"/>
    <property type="match status" value="1"/>
</dbReference>
<evidence type="ECO:0000313" key="15">
    <source>
        <dbReference type="Proteomes" id="UP000189941"/>
    </source>
</evidence>
<dbReference type="InterPro" id="IPR042101">
    <property type="entry name" value="SRP54_N_sf"/>
</dbReference>
<evidence type="ECO:0000256" key="2">
    <source>
        <dbReference type="ARBA" id="ARBA00022741"/>
    </source>
</evidence>
<dbReference type="CDD" id="cd18539">
    <property type="entry name" value="SRP_G"/>
    <property type="match status" value="1"/>
</dbReference>
<dbReference type="OrthoDB" id="9804720at2"/>
<organism evidence="14 15">
    <name type="scientific">Globicatella sulfidifaciens DSM 15739</name>
    <dbReference type="NCBI Taxonomy" id="1121925"/>
    <lineage>
        <taxon>Bacteria</taxon>
        <taxon>Bacillati</taxon>
        <taxon>Bacillota</taxon>
        <taxon>Bacilli</taxon>
        <taxon>Lactobacillales</taxon>
        <taxon>Aerococcaceae</taxon>
        <taxon>Globicatella</taxon>
    </lineage>
</organism>
<evidence type="ECO:0000313" key="14">
    <source>
        <dbReference type="EMBL" id="SJZ77493.1"/>
    </source>
</evidence>
<proteinExistence type="inferred from homology"/>
<feature type="binding site" evidence="9">
    <location>
        <begin position="191"/>
        <end position="195"/>
    </location>
    <ligand>
        <name>GTP</name>
        <dbReference type="ChEBI" id="CHEBI:37565"/>
    </ligand>
</feature>
<name>A0A1T4NEF9_9LACT</name>
<protein>
    <recommendedName>
        <fullName evidence="9">Signal recognition particle protein</fullName>
        <ecNumber evidence="9">3.6.5.4</ecNumber>
    </recommendedName>
    <alternativeName>
        <fullName evidence="9">Fifty-four homolog</fullName>
    </alternativeName>
</protein>
<comment type="function">
    <text evidence="9">Involved in targeting and insertion of nascent membrane proteins into the cytoplasmic membrane. Binds to the hydrophobic signal sequence of the ribosome-nascent chain (RNC) as it emerges from the ribosomes. The SRP-RNC complex is then targeted to the cytoplasmic membrane where it interacts with the SRP receptor FtsY.</text>
</comment>
<dbReference type="InterPro" id="IPR000897">
    <property type="entry name" value="SRP54_GTPase_dom"/>
</dbReference>
<accession>A0A1T4NEF9</accession>
<keyword evidence="9" id="KW-0963">Cytoplasm</keyword>
<comment type="subcellular location">
    <subcellularLocation>
        <location evidence="9">Cytoplasm</location>
    </subcellularLocation>
    <text evidence="9">The SRP-RNC complex is targeted to the cytoplasmic membrane.</text>
</comment>
<keyword evidence="3 9" id="KW-0378">Hydrolase</keyword>
<gene>
    <name evidence="9" type="primary">ffh</name>
    <name evidence="14" type="ORF">SAMN02746011_01725</name>
</gene>
<dbReference type="SMART" id="SM00963">
    <property type="entry name" value="SRP54_N"/>
    <property type="match status" value="1"/>
</dbReference>
<dbReference type="SUPFAM" id="SSF52540">
    <property type="entry name" value="P-loop containing nucleoside triphosphate hydrolases"/>
    <property type="match status" value="1"/>
</dbReference>
<dbReference type="InterPro" id="IPR013822">
    <property type="entry name" value="Signal_recog_particl_SRP54_hlx"/>
</dbReference>
<dbReference type="GO" id="GO:0048500">
    <property type="term" value="C:signal recognition particle"/>
    <property type="evidence" value="ECO:0007669"/>
    <property type="project" value="UniProtKB-UniRule"/>
</dbReference>
<dbReference type="PANTHER" id="PTHR11564:SF5">
    <property type="entry name" value="SIGNAL RECOGNITION PARTICLE SUBUNIT SRP54"/>
    <property type="match status" value="1"/>
</dbReference>
<dbReference type="InterPro" id="IPR004780">
    <property type="entry name" value="SRP"/>
</dbReference>
<dbReference type="STRING" id="1121925.SAMN02746011_01725"/>
<evidence type="ECO:0000256" key="10">
    <source>
        <dbReference type="SAM" id="MobiDB-lite"/>
    </source>
</evidence>
<dbReference type="InterPro" id="IPR022941">
    <property type="entry name" value="SRP54"/>
</dbReference>
<evidence type="ECO:0000256" key="1">
    <source>
        <dbReference type="ARBA" id="ARBA00005450"/>
    </source>
</evidence>
<reference evidence="15" key="1">
    <citation type="submission" date="2017-02" db="EMBL/GenBank/DDBJ databases">
        <authorList>
            <person name="Varghese N."/>
            <person name="Submissions S."/>
        </authorList>
    </citation>
    <scope>NUCLEOTIDE SEQUENCE [LARGE SCALE GENOMIC DNA]</scope>
    <source>
        <strain evidence="15">DSM 15739</strain>
    </source>
</reference>
<comment type="subunit">
    <text evidence="9">Part of the signal recognition particle protein translocation system, which is composed of SRP and FtsY.</text>
</comment>
<evidence type="ECO:0000256" key="3">
    <source>
        <dbReference type="ARBA" id="ARBA00022801"/>
    </source>
</evidence>
<dbReference type="SUPFAM" id="SSF47446">
    <property type="entry name" value="Signal peptide-binding domain"/>
    <property type="match status" value="1"/>
</dbReference>
<feature type="binding site" evidence="9">
    <location>
        <begin position="249"/>
        <end position="252"/>
    </location>
    <ligand>
        <name>GTP</name>
        <dbReference type="ChEBI" id="CHEBI:37565"/>
    </ligand>
</feature>
<feature type="compositionally biased region" description="Basic residues" evidence="10">
    <location>
        <begin position="487"/>
        <end position="497"/>
    </location>
</feature>
<evidence type="ECO:0000256" key="4">
    <source>
        <dbReference type="ARBA" id="ARBA00022884"/>
    </source>
</evidence>
<dbReference type="FunFam" id="3.40.50.300:FF:000022">
    <property type="entry name" value="Signal recognition particle 54 kDa subunit"/>
    <property type="match status" value="1"/>
</dbReference>
<dbReference type="InterPro" id="IPR003593">
    <property type="entry name" value="AAA+_ATPase"/>
</dbReference>
<dbReference type="SMART" id="SM00962">
    <property type="entry name" value="SRP54"/>
    <property type="match status" value="1"/>
</dbReference>
<evidence type="ECO:0000256" key="7">
    <source>
        <dbReference type="ARBA" id="ARBA00023274"/>
    </source>
</evidence>
<evidence type="ECO:0000256" key="6">
    <source>
        <dbReference type="ARBA" id="ARBA00023135"/>
    </source>
</evidence>
<keyword evidence="7 9" id="KW-0687">Ribonucleoprotein</keyword>
<dbReference type="Pfam" id="PF02978">
    <property type="entry name" value="SRP_SPB"/>
    <property type="match status" value="1"/>
</dbReference>
<keyword evidence="6 9" id="KW-0733">Signal recognition particle</keyword>
<dbReference type="EC" id="3.6.5.4" evidence="9"/>
<dbReference type="Gene3D" id="1.20.120.140">
    <property type="entry name" value="Signal recognition particle SRP54, nucleotide-binding domain"/>
    <property type="match status" value="1"/>
</dbReference>
<feature type="domain" description="Signal recognition particle SRP54 helical bundle" evidence="13">
    <location>
        <begin position="2"/>
        <end position="87"/>
    </location>
</feature>
<dbReference type="HAMAP" id="MF_00306">
    <property type="entry name" value="SRP54"/>
    <property type="match status" value="1"/>
</dbReference>
<dbReference type="RefSeq" id="WP_078756422.1">
    <property type="nucleotide sequence ID" value="NZ_FUWO01000018.1"/>
</dbReference>
<dbReference type="Gene3D" id="1.10.260.30">
    <property type="entry name" value="Signal recognition particle, SRP54 subunit, M-domain"/>
    <property type="match status" value="1"/>
</dbReference>
<comment type="similarity">
    <text evidence="1 9">Belongs to the GTP-binding SRP family. SRP54 subfamily.</text>
</comment>
<comment type="domain">
    <text evidence="9">Composed of three domains: the N-terminal N domain, which is responsible for interactions with the ribosome, the central G domain, which binds GTP, and the C-terminal M domain, which binds the RNA and the signal sequence of the RNC.</text>
</comment>
<evidence type="ECO:0000256" key="5">
    <source>
        <dbReference type="ARBA" id="ARBA00023134"/>
    </source>
</evidence>
<feature type="binding site" evidence="9">
    <location>
        <begin position="108"/>
        <end position="115"/>
    </location>
    <ligand>
        <name>GTP</name>
        <dbReference type="ChEBI" id="CHEBI:37565"/>
    </ligand>
</feature>